<keyword evidence="3" id="KW-1185">Reference proteome</keyword>
<dbReference type="EMBL" id="CM007898">
    <property type="protein sequence ID" value="OTG14671.1"/>
    <property type="molecule type" value="Genomic_DNA"/>
</dbReference>
<dbReference type="Proteomes" id="UP000215914">
    <property type="component" value="Chromosome 9"/>
</dbReference>
<dbReference type="AlphaFoldDB" id="A0A251TXF9"/>
<name>A0A251TXF9_HELAN</name>
<sequence length="103" mass="11965">MSHLKQFEHLKMHLEGIKSITNNFADENYIGMGGFGRVYKGEIVHSIGLRSQKFFLMLSFFMDTPVYSNPELNLLDRLRSSRVKSHNKNKYYSKSTMSLNKNA</sequence>
<dbReference type="Gramene" id="mRNA:HanXRQr2_Chr04g0160061">
    <property type="protein sequence ID" value="CDS:HanXRQr2_Chr04g0160061.1"/>
    <property type="gene ID" value="HanXRQr2_Chr04g0160061"/>
</dbReference>
<proteinExistence type="predicted"/>
<organism evidence="2 3">
    <name type="scientific">Helianthus annuus</name>
    <name type="common">Common sunflower</name>
    <dbReference type="NCBI Taxonomy" id="4232"/>
    <lineage>
        <taxon>Eukaryota</taxon>
        <taxon>Viridiplantae</taxon>
        <taxon>Streptophyta</taxon>
        <taxon>Embryophyta</taxon>
        <taxon>Tracheophyta</taxon>
        <taxon>Spermatophyta</taxon>
        <taxon>Magnoliopsida</taxon>
        <taxon>eudicotyledons</taxon>
        <taxon>Gunneridae</taxon>
        <taxon>Pentapetalae</taxon>
        <taxon>asterids</taxon>
        <taxon>campanulids</taxon>
        <taxon>Asterales</taxon>
        <taxon>Asteraceae</taxon>
        <taxon>Asteroideae</taxon>
        <taxon>Heliantheae alliance</taxon>
        <taxon>Heliantheae</taxon>
        <taxon>Helianthus</taxon>
    </lineage>
</organism>
<dbReference type="SUPFAM" id="SSF56112">
    <property type="entry name" value="Protein kinase-like (PK-like)"/>
    <property type="match status" value="1"/>
</dbReference>
<dbReference type="EMBL" id="MNCJ02000319">
    <property type="protein sequence ID" value="KAF5809677.1"/>
    <property type="molecule type" value="Genomic_DNA"/>
</dbReference>
<evidence type="ECO:0000313" key="3">
    <source>
        <dbReference type="Proteomes" id="UP000215914"/>
    </source>
</evidence>
<reference evidence="1" key="3">
    <citation type="submission" date="2020-06" db="EMBL/GenBank/DDBJ databases">
        <title>Helianthus annuus Genome sequencing and assembly Release 2.</title>
        <authorList>
            <person name="Gouzy J."/>
            <person name="Langlade N."/>
            <person name="Munos S."/>
        </authorList>
    </citation>
    <scope>NUCLEOTIDE SEQUENCE</scope>
    <source>
        <tissue evidence="1">Leaves</tissue>
    </source>
</reference>
<reference evidence="1 3" key="1">
    <citation type="journal article" date="2017" name="Nature">
        <title>The sunflower genome provides insights into oil metabolism, flowering and Asterid evolution.</title>
        <authorList>
            <person name="Badouin H."/>
            <person name="Gouzy J."/>
            <person name="Grassa C.J."/>
            <person name="Murat F."/>
            <person name="Staton S.E."/>
            <person name="Cottret L."/>
            <person name="Lelandais-Briere C."/>
            <person name="Owens G.L."/>
            <person name="Carrere S."/>
            <person name="Mayjonade B."/>
            <person name="Legrand L."/>
            <person name="Gill N."/>
            <person name="Kane N.C."/>
            <person name="Bowers J.E."/>
            <person name="Hubner S."/>
            <person name="Bellec A."/>
            <person name="Berard A."/>
            <person name="Berges H."/>
            <person name="Blanchet N."/>
            <person name="Boniface M.C."/>
            <person name="Brunel D."/>
            <person name="Catrice O."/>
            <person name="Chaidir N."/>
            <person name="Claudel C."/>
            <person name="Donnadieu C."/>
            <person name="Faraut T."/>
            <person name="Fievet G."/>
            <person name="Helmstetter N."/>
            <person name="King M."/>
            <person name="Knapp S.J."/>
            <person name="Lai Z."/>
            <person name="Le Paslier M.C."/>
            <person name="Lippi Y."/>
            <person name="Lorenzon L."/>
            <person name="Mandel J.R."/>
            <person name="Marage G."/>
            <person name="Marchand G."/>
            <person name="Marquand E."/>
            <person name="Bret-Mestries E."/>
            <person name="Morien E."/>
            <person name="Nambeesan S."/>
            <person name="Nguyen T."/>
            <person name="Pegot-Espagnet P."/>
            <person name="Pouilly N."/>
            <person name="Raftis F."/>
            <person name="Sallet E."/>
            <person name="Schiex T."/>
            <person name="Thomas J."/>
            <person name="Vandecasteele C."/>
            <person name="Vares D."/>
            <person name="Vear F."/>
            <person name="Vautrin S."/>
            <person name="Crespi M."/>
            <person name="Mangin B."/>
            <person name="Burke J.M."/>
            <person name="Salse J."/>
            <person name="Munos S."/>
            <person name="Vincourt P."/>
            <person name="Rieseberg L.H."/>
            <person name="Langlade N.B."/>
        </authorList>
    </citation>
    <scope>NUCLEOTIDE SEQUENCE [LARGE SCALE GENOMIC DNA]</scope>
    <source>
        <strain evidence="3">cv. SF193</strain>
        <tissue evidence="1">Leaves</tissue>
    </source>
</reference>
<dbReference type="Gene3D" id="3.30.200.20">
    <property type="entry name" value="Phosphorylase Kinase, domain 1"/>
    <property type="match status" value="1"/>
</dbReference>
<evidence type="ECO:0000313" key="1">
    <source>
        <dbReference type="EMBL" id="KAF5809677.1"/>
    </source>
</evidence>
<protein>
    <submittedName>
        <fullName evidence="2">Uncharacterized protein</fullName>
    </submittedName>
</protein>
<dbReference type="InParanoid" id="A0A251TXF9"/>
<accession>A0A251TXF9</accession>
<reference evidence="2" key="2">
    <citation type="submission" date="2017-02" db="EMBL/GenBank/DDBJ databases">
        <title>Sunflower complete genome.</title>
        <authorList>
            <person name="Langlade N."/>
            <person name="Munos S."/>
        </authorList>
    </citation>
    <scope>NUCLEOTIDE SEQUENCE [LARGE SCALE GENOMIC DNA]</scope>
    <source>
        <tissue evidence="2">Leaves</tissue>
    </source>
</reference>
<gene>
    <name evidence="2" type="ORF">HannXRQ_Chr09g0252021</name>
    <name evidence="1" type="ORF">HanXRQr2_Chr04g0160061</name>
</gene>
<evidence type="ECO:0000313" key="2">
    <source>
        <dbReference type="EMBL" id="OTG14671.1"/>
    </source>
</evidence>
<dbReference type="InterPro" id="IPR011009">
    <property type="entry name" value="Kinase-like_dom_sf"/>
</dbReference>